<dbReference type="PRINTS" id="PR00834">
    <property type="entry name" value="PROTEASES2C"/>
</dbReference>
<organism evidence="2 3">
    <name type="scientific">Mesorhizobium plurifarium</name>
    <dbReference type="NCBI Taxonomy" id="69974"/>
    <lineage>
        <taxon>Bacteria</taxon>
        <taxon>Pseudomonadati</taxon>
        <taxon>Pseudomonadota</taxon>
        <taxon>Alphaproteobacteria</taxon>
        <taxon>Hyphomicrobiales</taxon>
        <taxon>Phyllobacteriaceae</taxon>
        <taxon>Mesorhizobium</taxon>
    </lineage>
</organism>
<reference evidence="2 3" key="1">
    <citation type="submission" date="2014-08" db="EMBL/GenBank/DDBJ databases">
        <authorList>
            <person name="Moulin Lionel"/>
        </authorList>
    </citation>
    <scope>NUCLEOTIDE SEQUENCE [LARGE SCALE GENOMIC DNA]</scope>
</reference>
<evidence type="ECO:0000256" key="1">
    <source>
        <dbReference type="SAM" id="SignalP"/>
    </source>
</evidence>
<dbReference type="PANTHER" id="PTHR43019:SF23">
    <property type="entry name" value="PROTEASE DO-LIKE 5, CHLOROPLASTIC"/>
    <property type="match status" value="1"/>
</dbReference>
<protein>
    <recommendedName>
        <fullName evidence="4">Serine protease</fullName>
    </recommendedName>
</protein>
<keyword evidence="1" id="KW-0732">Signal</keyword>
<dbReference type="PANTHER" id="PTHR43019">
    <property type="entry name" value="SERINE ENDOPROTEASE DEGS"/>
    <property type="match status" value="1"/>
</dbReference>
<name>A0A090G7X7_MESPL</name>
<accession>A0A090G7X7</accession>
<proteinExistence type="predicted"/>
<dbReference type="EMBL" id="CCNE01000023">
    <property type="protein sequence ID" value="CDX58796.1"/>
    <property type="molecule type" value="Genomic_DNA"/>
</dbReference>
<feature type="signal peptide" evidence="1">
    <location>
        <begin position="1"/>
        <end position="18"/>
    </location>
</feature>
<gene>
    <name evidence="2" type="ORF">MPL3365_30315</name>
</gene>
<dbReference type="InterPro" id="IPR001940">
    <property type="entry name" value="Peptidase_S1C"/>
</dbReference>
<dbReference type="GO" id="GO:0006508">
    <property type="term" value="P:proteolysis"/>
    <property type="evidence" value="ECO:0007669"/>
    <property type="project" value="InterPro"/>
</dbReference>
<dbReference type="Proteomes" id="UP000046122">
    <property type="component" value="Unassembled WGS sequence"/>
</dbReference>
<evidence type="ECO:0000313" key="3">
    <source>
        <dbReference type="Proteomes" id="UP000046122"/>
    </source>
</evidence>
<evidence type="ECO:0000313" key="2">
    <source>
        <dbReference type="EMBL" id="CDX58796.1"/>
    </source>
</evidence>
<dbReference type="Gene3D" id="2.40.10.10">
    <property type="entry name" value="Trypsin-like serine proteases"/>
    <property type="match status" value="2"/>
</dbReference>
<dbReference type="InterPro" id="IPR009003">
    <property type="entry name" value="Peptidase_S1_PA"/>
</dbReference>
<feature type="chain" id="PRO_5001856466" description="Serine protease" evidence="1">
    <location>
        <begin position="19"/>
        <end position="331"/>
    </location>
</feature>
<dbReference type="AlphaFoldDB" id="A0A090G7X7"/>
<evidence type="ECO:0008006" key="4">
    <source>
        <dbReference type="Google" id="ProtNLM"/>
    </source>
</evidence>
<dbReference type="SUPFAM" id="SSF50494">
    <property type="entry name" value="Trypsin-like serine proteases"/>
    <property type="match status" value="1"/>
</dbReference>
<sequence>MRKLLAVVICAYPPPAFAVSPAQIVSENTRAIVYLQAEDANGGVVERGTGFIVSHDGYIVTAAHVFPPNAANLWAVIGQREGTRYSLTLRERNEGSDVALWQLPQSASCRYSVTIAEKNPKVLDRTLALGFPGKEGLTPVTVNITNLTSALGFYKTDGFLEPGNSGGPVFNEDGMVVAFVEGGTVVGSDNNDIVPIAAAIDLIRKRGVQAGIGKPVPFDISCYASCRTPENGVESWGREEKWGPVNSGWLPGGHDQTSECKKLIAADQVPGSEIKLNDGSGLRCNESPPDVGMCEDVKNGPTVQYRYQCQGIFRSQPIYFDKQSPACGLWN</sequence>
<dbReference type="GO" id="GO:0004252">
    <property type="term" value="F:serine-type endopeptidase activity"/>
    <property type="evidence" value="ECO:0007669"/>
    <property type="project" value="InterPro"/>
</dbReference>
<dbReference type="Pfam" id="PF13365">
    <property type="entry name" value="Trypsin_2"/>
    <property type="match status" value="1"/>
</dbReference>
<dbReference type="InterPro" id="IPR043504">
    <property type="entry name" value="Peptidase_S1_PA_chymotrypsin"/>
</dbReference>